<feature type="domain" description="Metallo-beta-lactamase" evidence="3">
    <location>
        <begin position="7"/>
        <end position="190"/>
    </location>
</feature>
<dbReference type="OrthoDB" id="9789133at2"/>
<dbReference type="Pfam" id="PF13483">
    <property type="entry name" value="Lactamase_B_3"/>
    <property type="match status" value="1"/>
</dbReference>
<reference evidence="4 5" key="1">
    <citation type="submission" date="2019-12" db="EMBL/GenBank/DDBJ databases">
        <title>The draft genomic sequence of strain Chitinophaga oryziterrae JCM 16595.</title>
        <authorList>
            <person name="Zhang X."/>
        </authorList>
    </citation>
    <scope>NUCLEOTIDE SEQUENCE [LARGE SCALE GENOMIC DNA]</scope>
    <source>
        <strain evidence="4 5">JCM 16595</strain>
    </source>
</reference>
<keyword evidence="1 2" id="KW-0378">Hydrolase</keyword>
<dbReference type="RefSeq" id="WP_157299673.1">
    <property type="nucleotide sequence ID" value="NZ_BAAAZB010000010.1"/>
</dbReference>
<dbReference type="EMBL" id="WRXO01000002">
    <property type="protein sequence ID" value="MVT41057.1"/>
    <property type="molecule type" value="Genomic_DNA"/>
</dbReference>
<dbReference type="InterPro" id="IPR022877">
    <property type="entry name" value="UPF0173"/>
</dbReference>
<dbReference type="InterPro" id="IPR001279">
    <property type="entry name" value="Metallo-B-lactamas"/>
</dbReference>
<dbReference type="InterPro" id="IPR050114">
    <property type="entry name" value="UPF0173_UPF0282_UlaG_hydrolase"/>
</dbReference>
<dbReference type="AlphaFoldDB" id="A0A6N8J744"/>
<evidence type="ECO:0000256" key="2">
    <source>
        <dbReference type="HAMAP-Rule" id="MF_00457"/>
    </source>
</evidence>
<keyword evidence="5" id="KW-1185">Reference proteome</keyword>
<dbReference type="NCBIfam" id="NF001911">
    <property type="entry name" value="PRK00685.1"/>
    <property type="match status" value="1"/>
</dbReference>
<evidence type="ECO:0000313" key="5">
    <source>
        <dbReference type="Proteomes" id="UP000468388"/>
    </source>
</evidence>
<gene>
    <name evidence="4" type="ORF">GO495_10730</name>
</gene>
<dbReference type="HAMAP" id="MF_00457">
    <property type="entry name" value="UPF0173"/>
    <property type="match status" value="1"/>
</dbReference>
<dbReference type="SUPFAM" id="SSF56281">
    <property type="entry name" value="Metallo-hydrolase/oxidoreductase"/>
    <property type="match status" value="1"/>
</dbReference>
<accession>A0A6N8J744</accession>
<evidence type="ECO:0000259" key="3">
    <source>
        <dbReference type="SMART" id="SM00849"/>
    </source>
</evidence>
<evidence type="ECO:0000313" key="4">
    <source>
        <dbReference type="EMBL" id="MVT41057.1"/>
    </source>
</evidence>
<dbReference type="GO" id="GO:0016787">
    <property type="term" value="F:hydrolase activity"/>
    <property type="evidence" value="ECO:0007669"/>
    <property type="project" value="UniProtKB-UniRule"/>
</dbReference>
<dbReference type="PANTHER" id="PTHR43546:SF3">
    <property type="entry name" value="UPF0173 METAL-DEPENDENT HYDROLASE MJ1163"/>
    <property type="match status" value="1"/>
</dbReference>
<organism evidence="4 5">
    <name type="scientific">Chitinophaga oryziterrae</name>
    <dbReference type="NCBI Taxonomy" id="1031224"/>
    <lineage>
        <taxon>Bacteria</taxon>
        <taxon>Pseudomonadati</taxon>
        <taxon>Bacteroidota</taxon>
        <taxon>Chitinophagia</taxon>
        <taxon>Chitinophagales</taxon>
        <taxon>Chitinophagaceae</taxon>
        <taxon>Chitinophaga</taxon>
    </lineage>
</organism>
<proteinExistence type="inferred from homology"/>
<dbReference type="Gene3D" id="3.60.15.10">
    <property type="entry name" value="Ribonuclease Z/Hydroxyacylglutathione hydrolase-like"/>
    <property type="match status" value="1"/>
</dbReference>
<protein>
    <recommendedName>
        <fullName evidence="2">UPF0173 metal-dependent hydrolase GO495_10730</fullName>
    </recommendedName>
</protein>
<dbReference type="PANTHER" id="PTHR43546">
    <property type="entry name" value="UPF0173 METAL-DEPENDENT HYDROLASE MJ1163-RELATED"/>
    <property type="match status" value="1"/>
</dbReference>
<comment type="similarity">
    <text evidence="2">Belongs to the UPF0173 family.</text>
</comment>
<dbReference type="InterPro" id="IPR036866">
    <property type="entry name" value="RibonucZ/Hydroxyglut_hydro"/>
</dbReference>
<dbReference type="Proteomes" id="UP000468388">
    <property type="component" value="Unassembled WGS sequence"/>
</dbReference>
<dbReference type="SMART" id="SM00849">
    <property type="entry name" value="Lactamase_B"/>
    <property type="match status" value="1"/>
</dbReference>
<evidence type="ECO:0000256" key="1">
    <source>
        <dbReference type="ARBA" id="ARBA00022801"/>
    </source>
</evidence>
<comment type="caution">
    <text evidence="4">The sequence shown here is derived from an EMBL/GenBank/DDBJ whole genome shotgun (WGS) entry which is preliminary data.</text>
</comment>
<name>A0A6N8J744_9BACT</name>
<sequence>MKFTFYGHSSFAVEIKGKKIVFDPFITHNELAKSIDINKIEADYIFISHGHDDHIADLIVLARRTNATVVGSFEIITWLGKQGLEKVHPMNTGGKWAFDFGTVKCVVAHHSSGLPDGSYGGNPMGFLFTTAEGNFYFAGDTALTLDMQLIPRFAKLDFAVLPIGDNFTMGADDAIVAAEFIQCKRIIGVHYDTFGYIKIDKEKVTKQFAKAGLELLLPAIGSSIDL</sequence>